<dbReference type="GO" id="GO:0005886">
    <property type="term" value="C:plasma membrane"/>
    <property type="evidence" value="ECO:0007669"/>
    <property type="project" value="UniProtKB-SubCell"/>
</dbReference>
<dbReference type="InterPro" id="IPR013525">
    <property type="entry name" value="ABC2_TM"/>
</dbReference>
<dbReference type="EMBL" id="CP024172">
    <property type="protein sequence ID" value="AZW16635.1"/>
    <property type="molecule type" value="Genomic_DNA"/>
</dbReference>
<comment type="similarity">
    <text evidence="2 9">Belongs to the ABC-2 integral membrane protein family.</text>
</comment>
<dbReference type="GO" id="GO:0140359">
    <property type="term" value="F:ABC-type transporter activity"/>
    <property type="evidence" value="ECO:0007669"/>
    <property type="project" value="InterPro"/>
</dbReference>
<proteinExistence type="inferred from homology"/>
<evidence type="ECO:0000256" key="8">
    <source>
        <dbReference type="ARBA" id="ARBA00023136"/>
    </source>
</evidence>
<accession>A0AAN1RVV3</accession>
<comment type="subcellular location">
    <subcellularLocation>
        <location evidence="1 9">Cell inner membrane</location>
        <topology evidence="1 9">Multi-pass membrane protein</topology>
    </subcellularLocation>
</comment>
<dbReference type="Proteomes" id="UP000282741">
    <property type="component" value="Chromosome"/>
</dbReference>
<evidence type="ECO:0000256" key="3">
    <source>
        <dbReference type="ARBA" id="ARBA00022448"/>
    </source>
</evidence>
<sequence>MIKNVLSAISPVSNFQALVEIWRTLFQQRALVREMTRRELYDQYVGQVLGVLWVVGYPFIQIAVYVFIFGFVFKAKMGGTLEMPLDYTAYILSGLLAWVGFQQALARSATALTSQTNLVQQVVFPIEVLPVRAVLSSFTGQLIALGFLVLYVLFTHGSLFWTYLLLPVLILFQFMAMLGVGFALAALNPFLRDIKDFVTVYSMIGIYALPVVYSPEWVPAMFKPIIYANPVSYMIWCYQDVLYFGRIAHPIAWVVFLLGAPIALALGYRVFRGVKPYVGNVL</sequence>
<evidence type="ECO:0000256" key="6">
    <source>
        <dbReference type="ARBA" id="ARBA00022692"/>
    </source>
</evidence>
<reference evidence="12" key="1">
    <citation type="submission" date="2017-10" db="EMBL/GenBank/DDBJ databases">
        <title>Whole genome sequencing of various Bordetella species.</title>
        <authorList>
            <person name="Weigand M.R."/>
            <person name="Loparev V."/>
            <person name="Peng Y."/>
            <person name="Bowden K.E."/>
            <person name="Tondella M.L."/>
            <person name="Williams M.M."/>
        </authorList>
    </citation>
    <scope>NUCLEOTIDE SEQUENCE [LARGE SCALE GENOMIC DNA]</scope>
    <source>
        <strain evidence="12">H720</strain>
    </source>
</reference>
<feature type="transmembrane region" description="Helical" evidence="9">
    <location>
        <begin position="160"/>
        <end position="185"/>
    </location>
</feature>
<organism evidence="11 12">
    <name type="scientific">Bordetella hinzii</name>
    <dbReference type="NCBI Taxonomy" id="103855"/>
    <lineage>
        <taxon>Bacteria</taxon>
        <taxon>Pseudomonadati</taxon>
        <taxon>Pseudomonadota</taxon>
        <taxon>Betaproteobacteria</taxon>
        <taxon>Burkholderiales</taxon>
        <taxon>Alcaligenaceae</taxon>
        <taxon>Bordetella</taxon>
    </lineage>
</organism>
<keyword evidence="5" id="KW-0997">Cell inner membrane</keyword>
<feature type="transmembrane region" description="Helical" evidence="9">
    <location>
        <begin position="197"/>
        <end position="213"/>
    </location>
</feature>
<evidence type="ECO:0000256" key="1">
    <source>
        <dbReference type="ARBA" id="ARBA00004429"/>
    </source>
</evidence>
<feature type="transmembrane region" description="Helical" evidence="9">
    <location>
        <begin position="50"/>
        <end position="73"/>
    </location>
</feature>
<protein>
    <recommendedName>
        <fullName evidence="9">Transport permease protein</fullName>
    </recommendedName>
</protein>
<evidence type="ECO:0000256" key="4">
    <source>
        <dbReference type="ARBA" id="ARBA00022475"/>
    </source>
</evidence>
<feature type="domain" description="ABC transmembrane type-2" evidence="10">
    <location>
        <begin position="49"/>
        <end position="274"/>
    </location>
</feature>
<evidence type="ECO:0000256" key="9">
    <source>
        <dbReference type="RuleBase" id="RU361157"/>
    </source>
</evidence>
<keyword evidence="3 9" id="KW-0813">Transport</keyword>
<dbReference type="PROSITE" id="PS51012">
    <property type="entry name" value="ABC_TM2"/>
    <property type="match status" value="1"/>
</dbReference>
<dbReference type="PANTHER" id="PTHR30413">
    <property type="entry name" value="INNER MEMBRANE TRANSPORT PERMEASE"/>
    <property type="match status" value="1"/>
</dbReference>
<dbReference type="InterPro" id="IPR047817">
    <property type="entry name" value="ABC2_TM_bact-type"/>
</dbReference>
<keyword evidence="7 9" id="KW-1133">Transmembrane helix</keyword>
<dbReference type="Pfam" id="PF01061">
    <property type="entry name" value="ABC2_membrane"/>
    <property type="match status" value="1"/>
</dbReference>
<feature type="transmembrane region" description="Helical" evidence="9">
    <location>
        <begin position="133"/>
        <end position="154"/>
    </location>
</feature>
<comment type="caution">
    <text evidence="9">Lacks conserved residue(s) required for the propagation of feature annotation.</text>
</comment>
<keyword evidence="4 9" id="KW-1003">Cell membrane</keyword>
<keyword evidence="8 9" id="KW-0472">Membrane</keyword>
<name>A0AAN1RVV3_9BORD</name>
<evidence type="ECO:0000259" key="10">
    <source>
        <dbReference type="PROSITE" id="PS51012"/>
    </source>
</evidence>
<dbReference type="AlphaFoldDB" id="A0AAN1RVV3"/>
<evidence type="ECO:0000313" key="12">
    <source>
        <dbReference type="Proteomes" id="UP000282741"/>
    </source>
</evidence>
<feature type="transmembrane region" description="Helical" evidence="9">
    <location>
        <begin position="251"/>
        <end position="271"/>
    </location>
</feature>
<keyword evidence="6 9" id="KW-0812">Transmembrane</keyword>
<evidence type="ECO:0000256" key="5">
    <source>
        <dbReference type="ARBA" id="ARBA00022519"/>
    </source>
</evidence>
<dbReference type="GO" id="GO:0015920">
    <property type="term" value="P:lipopolysaccharide transport"/>
    <property type="evidence" value="ECO:0007669"/>
    <property type="project" value="TreeGrafter"/>
</dbReference>
<dbReference type="PANTHER" id="PTHR30413:SF8">
    <property type="entry name" value="TRANSPORT PERMEASE PROTEIN"/>
    <property type="match status" value="1"/>
</dbReference>
<gene>
    <name evidence="11" type="ORF">CS347_07580</name>
</gene>
<evidence type="ECO:0000256" key="7">
    <source>
        <dbReference type="ARBA" id="ARBA00022989"/>
    </source>
</evidence>
<evidence type="ECO:0000256" key="2">
    <source>
        <dbReference type="ARBA" id="ARBA00007783"/>
    </source>
</evidence>
<evidence type="ECO:0000313" key="11">
    <source>
        <dbReference type="EMBL" id="AZW16635.1"/>
    </source>
</evidence>